<sequence length="154" mass="16970">MDFVQIIGSAQIHLHPLQAGGASRIVCCIIGLRISNVREIIKFDRTAECAFRRQIYGRKFLRFNTVDFDFHIVVCAVYRAPIGVEPCVTGIHSVESNRLTGARFAVFAVRAHTQAGTAVFIVIEDGHGAVGETCVIRKLHDHIMVASDVPIVMP</sequence>
<accession>A0A645AYU6</accession>
<comment type="caution">
    <text evidence="1">The sequence shown here is derived from an EMBL/GenBank/DDBJ whole genome shotgun (WGS) entry which is preliminary data.</text>
</comment>
<dbReference type="EMBL" id="VSSQ01016717">
    <property type="protein sequence ID" value="MPM58350.1"/>
    <property type="molecule type" value="Genomic_DNA"/>
</dbReference>
<dbReference type="AlphaFoldDB" id="A0A645AYU6"/>
<name>A0A645AYU6_9ZZZZ</name>
<reference evidence="1" key="1">
    <citation type="submission" date="2019-08" db="EMBL/GenBank/DDBJ databases">
        <authorList>
            <person name="Kucharzyk K."/>
            <person name="Murdoch R.W."/>
            <person name="Higgins S."/>
            <person name="Loffler F."/>
        </authorList>
    </citation>
    <scope>NUCLEOTIDE SEQUENCE</scope>
</reference>
<gene>
    <name evidence="1" type="ORF">SDC9_105181</name>
</gene>
<organism evidence="1">
    <name type="scientific">bioreactor metagenome</name>
    <dbReference type="NCBI Taxonomy" id="1076179"/>
    <lineage>
        <taxon>unclassified sequences</taxon>
        <taxon>metagenomes</taxon>
        <taxon>ecological metagenomes</taxon>
    </lineage>
</organism>
<proteinExistence type="predicted"/>
<evidence type="ECO:0000313" key="1">
    <source>
        <dbReference type="EMBL" id="MPM58350.1"/>
    </source>
</evidence>
<protein>
    <submittedName>
        <fullName evidence="1">Uncharacterized protein</fullName>
    </submittedName>
</protein>